<dbReference type="SUPFAM" id="SSF161070">
    <property type="entry name" value="SNF-like"/>
    <property type="match status" value="1"/>
</dbReference>
<evidence type="ECO:0000256" key="7">
    <source>
        <dbReference type="ARBA" id="ARBA00023136"/>
    </source>
</evidence>
<dbReference type="EMBL" id="FZQP02004333">
    <property type="protein sequence ID" value="VVC99799.1"/>
    <property type="molecule type" value="Genomic_DNA"/>
</dbReference>
<keyword evidence="10" id="KW-1185">Reference proteome</keyword>
<feature type="transmembrane region" description="Helical" evidence="8">
    <location>
        <begin position="117"/>
        <end position="135"/>
    </location>
</feature>
<accession>A0A5E4QNH3</accession>
<feature type="transmembrane region" description="Helical" evidence="8">
    <location>
        <begin position="53"/>
        <end position="73"/>
    </location>
</feature>
<keyword evidence="4 8" id="KW-0812">Transmembrane</keyword>
<dbReference type="PROSITE" id="PS50267">
    <property type="entry name" value="NA_NEUROTRAN_SYMP_3"/>
    <property type="match status" value="1"/>
</dbReference>
<protein>
    <submittedName>
        <fullName evidence="9">Uncharacterized protein</fullName>
    </submittedName>
</protein>
<feature type="transmembrane region" description="Helical" evidence="8">
    <location>
        <begin position="182"/>
        <end position="209"/>
    </location>
</feature>
<dbReference type="Proteomes" id="UP000324832">
    <property type="component" value="Unassembled WGS sequence"/>
</dbReference>
<name>A0A5E4QNH3_9NEOP</name>
<evidence type="ECO:0000313" key="9">
    <source>
        <dbReference type="EMBL" id="VVC99799.1"/>
    </source>
</evidence>
<dbReference type="PANTHER" id="PTHR11616:SF240">
    <property type="entry name" value="BLOATED TUBULES, ISOFORM B-RELATED"/>
    <property type="match status" value="1"/>
</dbReference>
<dbReference type="PANTHER" id="PTHR11616">
    <property type="entry name" value="SODIUM/CHLORIDE DEPENDENT TRANSPORTER"/>
    <property type="match status" value="1"/>
</dbReference>
<feature type="transmembrane region" description="Helical" evidence="8">
    <location>
        <begin position="230"/>
        <end position="249"/>
    </location>
</feature>
<dbReference type="GO" id="GO:0005886">
    <property type="term" value="C:plasma membrane"/>
    <property type="evidence" value="ECO:0007669"/>
    <property type="project" value="TreeGrafter"/>
</dbReference>
<keyword evidence="7 8" id="KW-0472">Membrane</keyword>
<comment type="similarity">
    <text evidence="2">Belongs to the sodium:neurotransmitter symporter (SNF) (TC 2.A.22) family.</text>
</comment>
<feature type="transmembrane region" description="Helical" evidence="8">
    <location>
        <begin position="421"/>
        <end position="440"/>
    </location>
</feature>
<keyword evidence="6 8" id="KW-1133">Transmembrane helix</keyword>
<evidence type="ECO:0000313" key="10">
    <source>
        <dbReference type="Proteomes" id="UP000324832"/>
    </source>
</evidence>
<keyword evidence="3" id="KW-0813">Transport</keyword>
<evidence type="ECO:0000256" key="3">
    <source>
        <dbReference type="ARBA" id="ARBA00022448"/>
    </source>
</evidence>
<proteinExistence type="inferred from homology"/>
<keyword evidence="5" id="KW-0769">Symport</keyword>
<dbReference type="AlphaFoldDB" id="A0A5E4QNH3"/>
<feature type="transmembrane region" description="Helical" evidence="8">
    <location>
        <begin position="316"/>
        <end position="337"/>
    </location>
</feature>
<feature type="transmembrane region" description="Helical" evidence="8">
    <location>
        <begin position="380"/>
        <end position="401"/>
    </location>
</feature>
<evidence type="ECO:0000256" key="4">
    <source>
        <dbReference type="ARBA" id="ARBA00022692"/>
    </source>
</evidence>
<gene>
    <name evidence="9" type="ORF">LSINAPIS_LOCUS10588</name>
</gene>
<dbReference type="GO" id="GO:0015375">
    <property type="term" value="F:glycine:sodium symporter activity"/>
    <property type="evidence" value="ECO:0007669"/>
    <property type="project" value="TreeGrafter"/>
</dbReference>
<evidence type="ECO:0000256" key="1">
    <source>
        <dbReference type="ARBA" id="ARBA00004141"/>
    </source>
</evidence>
<feature type="transmembrane region" description="Helical" evidence="8">
    <location>
        <begin position="255"/>
        <end position="272"/>
    </location>
</feature>
<feature type="transmembrane region" description="Helical" evidence="8">
    <location>
        <begin position="349"/>
        <end position="368"/>
    </location>
</feature>
<dbReference type="InterPro" id="IPR000175">
    <property type="entry name" value="Na/ntran_symport"/>
</dbReference>
<feature type="transmembrane region" description="Helical" evidence="8">
    <location>
        <begin position="79"/>
        <end position="97"/>
    </location>
</feature>
<evidence type="ECO:0000256" key="2">
    <source>
        <dbReference type="ARBA" id="ARBA00006459"/>
    </source>
</evidence>
<dbReference type="InterPro" id="IPR037272">
    <property type="entry name" value="SNS_sf"/>
</dbReference>
<reference evidence="9 10" key="1">
    <citation type="submission" date="2017-07" db="EMBL/GenBank/DDBJ databases">
        <authorList>
            <person name="Talla V."/>
            <person name="Backstrom N."/>
        </authorList>
    </citation>
    <scope>NUCLEOTIDE SEQUENCE [LARGE SCALE GENOMIC DNA]</scope>
</reference>
<evidence type="ECO:0000256" key="8">
    <source>
        <dbReference type="SAM" id="Phobius"/>
    </source>
</evidence>
<organism evidence="9 10">
    <name type="scientific">Leptidea sinapis</name>
    <dbReference type="NCBI Taxonomy" id="189913"/>
    <lineage>
        <taxon>Eukaryota</taxon>
        <taxon>Metazoa</taxon>
        <taxon>Ecdysozoa</taxon>
        <taxon>Arthropoda</taxon>
        <taxon>Hexapoda</taxon>
        <taxon>Insecta</taxon>
        <taxon>Pterygota</taxon>
        <taxon>Neoptera</taxon>
        <taxon>Endopterygota</taxon>
        <taxon>Lepidoptera</taxon>
        <taxon>Glossata</taxon>
        <taxon>Ditrysia</taxon>
        <taxon>Papilionoidea</taxon>
        <taxon>Pieridae</taxon>
        <taxon>Dismorphiinae</taxon>
        <taxon>Leptidea</taxon>
    </lineage>
</organism>
<comment type="subcellular location">
    <subcellularLocation>
        <location evidence="1">Membrane</location>
        <topology evidence="1">Multi-pass membrane protein</topology>
    </subcellularLocation>
</comment>
<sequence>MYTNSVELLDGMYLVLYLAGPAVIGIEYTTELEAFELQELTDTHFRWESIKKFLYLAYASSSSIFTFDIFSGVTLERVFFLDYCVGTLAFGMSYMIMDFFIKQYTRKLDTSESLNPLLRGVSFGILCQTVLWALLNSLSLADSLRFMSTNFRDLPSWMDCSFVTENRTCISDKDVLFLRLSFLWSVFSTLLVVFCLLISAHTLIVIAFYQLMDLRDLNFAQDHSMKRMNEMFSVGLIGVYDFGAISPYTMVDTTVLIFGTVSTILALARSLIMRVLYLSLSRCVKISIAVTPHYFLFVLLPLSAEFTDLHNLYTMYVYVYMTVVLTPGLVMMMLTVTKLLHNEIPSVKSIYITGVLCFLGFSLSIPLSMMPPTKMRVLLIGHRLCTCYLGSFKTLLVMWVYGVKNFCTDVQFWLGFKPTKLWRWLWCMLPVLFLVSLLTGHNNNLCI</sequence>
<evidence type="ECO:0000256" key="5">
    <source>
        <dbReference type="ARBA" id="ARBA00022847"/>
    </source>
</evidence>
<evidence type="ECO:0000256" key="6">
    <source>
        <dbReference type="ARBA" id="ARBA00022989"/>
    </source>
</evidence>